<organism evidence="5 6">
    <name type="scientific">Anopheles albimanus</name>
    <name type="common">New world malaria mosquito</name>
    <dbReference type="NCBI Taxonomy" id="7167"/>
    <lineage>
        <taxon>Eukaryota</taxon>
        <taxon>Metazoa</taxon>
        <taxon>Ecdysozoa</taxon>
        <taxon>Arthropoda</taxon>
        <taxon>Hexapoda</taxon>
        <taxon>Insecta</taxon>
        <taxon>Pterygota</taxon>
        <taxon>Neoptera</taxon>
        <taxon>Endopterygota</taxon>
        <taxon>Diptera</taxon>
        <taxon>Nematocera</taxon>
        <taxon>Culicoidea</taxon>
        <taxon>Culicidae</taxon>
        <taxon>Anophelinae</taxon>
        <taxon>Anopheles</taxon>
    </lineage>
</organism>
<dbReference type="Proteomes" id="UP000069272">
    <property type="component" value="Chromosome 3L"/>
</dbReference>
<evidence type="ECO:0000256" key="3">
    <source>
        <dbReference type="SAM" id="MobiDB-lite"/>
    </source>
</evidence>
<feature type="compositionally biased region" description="Low complexity" evidence="3">
    <location>
        <begin position="172"/>
        <end position="183"/>
    </location>
</feature>
<feature type="domain" description="C2H2-type" evidence="4">
    <location>
        <begin position="439"/>
        <end position="467"/>
    </location>
</feature>
<evidence type="ECO:0000256" key="2">
    <source>
        <dbReference type="ARBA" id="ARBA00023242"/>
    </source>
</evidence>
<dbReference type="Gene3D" id="3.30.160.60">
    <property type="entry name" value="Classic Zinc Finger"/>
    <property type="match status" value="1"/>
</dbReference>
<dbReference type="AlphaFoldDB" id="A0A182FGX2"/>
<dbReference type="STRING" id="7167.A0A182FGX2"/>
<feature type="region of interest" description="Disordered" evidence="3">
    <location>
        <begin position="88"/>
        <end position="142"/>
    </location>
</feature>
<protein>
    <recommendedName>
        <fullName evidence="4">C2H2-type domain-containing protein</fullName>
    </recommendedName>
</protein>
<dbReference type="PANTHER" id="PTHR16516">
    <property type="entry name" value="AGAP007109-PA"/>
    <property type="match status" value="1"/>
</dbReference>
<evidence type="ECO:0000259" key="4">
    <source>
        <dbReference type="PROSITE" id="PS50157"/>
    </source>
</evidence>
<dbReference type="SMART" id="SM00355">
    <property type="entry name" value="ZnF_C2H2"/>
    <property type="match status" value="2"/>
</dbReference>
<feature type="compositionally biased region" description="Basic residues" evidence="3">
    <location>
        <begin position="532"/>
        <end position="542"/>
    </location>
</feature>
<reference evidence="5 6" key="1">
    <citation type="journal article" date="2017" name="G3 (Bethesda)">
        <title>The Physical Genome Mapping of Anopheles albimanus Corrected Scaffold Misassemblies and Identified Interarm Rearrangements in Genus Anopheles.</title>
        <authorList>
            <person name="Artemov G.N."/>
            <person name="Peery A.N."/>
            <person name="Jiang X."/>
            <person name="Tu Z."/>
            <person name="Stegniy V.N."/>
            <person name="Sharakhova M.V."/>
            <person name="Sharakhov I.V."/>
        </authorList>
    </citation>
    <scope>NUCLEOTIDE SEQUENCE [LARGE SCALE GENOMIC DNA]</scope>
    <source>
        <strain evidence="5 6">ALBI9_A</strain>
    </source>
</reference>
<dbReference type="PROSITE" id="PS50157">
    <property type="entry name" value="ZINC_FINGER_C2H2_2"/>
    <property type="match status" value="2"/>
</dbReference>
<dbReference type="EnsemblMetazoa" id="AALB005765-RA">
    <property type="protein sequence ID" value="AALB005765-PA"/>
    <property type="gene ID" value="AALB005765"/>
</dbReference>
<keyword evidence="2" id="KW-0539">Nucleus</keyword>
<feature type="compositionally biased region" description="Low complexity" evidence="3">
    <location>
        <begin position="285"/>
        <end position="296"/>
    </location>
</feature>
<dbReference type="InterPro" id="IPR013087">
    <property type="entry name" value="Znf_C2H2_type"/>
</dbReference>
<dbReference type="GO" id="GO:0005634">
    <property type="term" value="C:nucleus"/>
    <property type="evidence" value="ECO:0007669"/>
    <property type="project" value="UniProtKB-SubCell"/>
</dbReference>
<dbReference type="PANTHER" id="PTHR16516:SF4">
    <property type="entry name" value="C2H2-TYPE DOMAIN-CONTAINING PROTEIN"/>
    <property type="match status" value="1"/>
</dbReference>
<dbReference type="VEuPathDB" id="VectorBase:AALB20_037367"/>
<name>A0A182FGX2_ANOAL</name>
<feature type="region of interest" description="Disordered" evidence="3">
    <location>
        <begin position="337"/>
        <end position="366"/>
    </location>
</feature>
<dbReference type="InterPro" id="IPR052296">
    <property type="entry name" value="TR-Histone_Methyltrans"/>
</dbReference>
<proteinExistence type="predicted"/>
<keyword evidence="6" id="KW-1185">Reference proteome</keyword>
<feature type="compositionally biased region" description="Gly residues" evidence="3">
    <location>
        <begin position="555"/>
        <end position="566"/>
    </location>
</feature>
<dbReference type="SUPFAM" id="SSF57667">
    <property type="entry name" value="beta-beta-alpha zinc fingers"/>
    <property type="match status" value="1"/>
</dbReference>
<feature type="region of interest" description="Disordered" evidence="3">
    <location>
        <begin position="493"/>
        <end position="566"/>
    </location>
</feature>
<evidence type="ECO:0000313" key="6">
    <source>
        <dbReference type="Proteomes" id="UP000069272"/>
    </source>
</evidence>
<dbReference type="GO" id="GO:0006355">
    <property type="term" value="P:regulation of DNA-templated transcription"/>
    <property type="evidence" value="ECO:0007669"/>
    <property type="project" value="TreeGrafter"/>
</dbReference>
<feature type="domain" description="C2H2-type" evidence="4">
    <location>
        <begin position="480"/>
        <end position="507"/>
    </location>
</feature>
<feature type="region of interest" description="Disordered" evidence="3">
    <location>
        <begin position="1"/>
        <end position="59"/>
    </location>
</feature>
<reference evidence="5" key="2">
    <citation type="submission" date="2022-08" db="UniProtKB">
        <authorList>
            <consortium name="EnsemblMetazoa"/>
        </authorList>
    </citation>
    <scope>IDENTIFICATION</scope>
    <source>
        <strain evidence="5">STECLA/ALBI9_A</strain>
    </source>
</reference>
<dbReference type="PROSITE" id="PS00028">
    <property type="entry name" value="ZINC_FINGER_C2H2_1"/>
    <property type="match status" value="2"/>
</dbReference>
<feature type="region of interest" description="Disordered" evidence="3">
    <location>
        <begin position="159"/>
        <end position="185"/>
    </location>
</feature>
<accession>A0A182FGX2</accession>
<comment type="subcellular location">
    <subcellularLocation>
        <location evidence="1">Nucleus</location>
    </subcellularLocation>
</comment>
<sequence length="566" mass="59340">MTMDIKQSRMNGIKMAPGSPAAQATLASDLHPNPHQQHHHSMTTTTKLSGAGSGGRASAGKRSFDVAFLMMPDEKLGRSKVARRPQAAAAAAAAAAPPAPAPASPTIDVESDSTQSEPRSEDLSHKSGFSPIRSPADHHHHFPPDVLQAVAAAGLAGRTHLAAQHHQHHQQQLHQQQQQQQQHVPAHQYLAHPAVGLGELQSERLAYLFPGAARFYEPPAGMMFGTVGAPFGRTGTRGSLSGSPDLPSAGDPLPPRSAFSKVTSIISVPDSPGPPPLSPDDTRQSCPSTSPPISLSPGGGGGSQHSQASGFRYEYDRGPFLTPTGSPPVLLLPGDQLRPKSFRSPAPGPPALGVLDPAGPDPPTNSYFHGTPAGGHFALANGSCGASPATALPPGTAPGNATGGVLPEVDGLMRNPAAAAILSTLLPSAMSTFTLSAQNVCAKCNISFRMTSDLVYHMRSHHKSEREVHDQARRKREDKLKCPVCNESFRERHHLTRHMTAHQDKAGDLLEPTAKSSSKRAGSDGAAAAAAARHHLHHHHQHQQQQQQQHPQLSLGGGAAGAGRLA</sequence>
<dbReference type="InterPro" id="IPR036236">
    <property type="entry name" value="Znf_C2H2_sf"/>
</dbReference>
<evidence type="ECO:0000313" key="5">
    <source>
        <dbReference type="EnsemblMetazoa" id="AALB005765-PA"/>
    </source>
</evidence>
<evidence type="ECO:0000256" key="1">
    <source>
        <dbReference type="ARBA" id="ARBA00004123"/>
    </source>
</evidence>
<dbReference type="VEuPathDB" id="VectorBase:AALB005765"/>
<feature type="region of interest" description="Disordered" evidence="3">
    <location>
        <begin position="235"/>
        <end position="309"/>
    </location>
</feature>